<proteinExistence type="predicted"/>
<evidence type="ECO:0000313" key="2">
    <source>
        <dbReference type="EMBL" id="MPN47288.1"/>
    </source>
</evidence>
<dbReference type="SMART" id="SM00900">
    <property type="entry name" value="FMN_bind"/>
    <property type="match status" value="1"/>
</dbReference>
<dbReference type="AlphaFoldDB" id="A0A645I7Q0"/>
<comment type="caution">
    <text evidence="2">The sequence shown here is derived from an EMBL/GenBank/DDBJ whole genome shotgun (WGS) entry which is preliminary data.</text>
</comment>
<evidence type="ECO:0000259" key="1">
    <source>
        <dbReference type="SMART" id="SM00900"/>
    </source>
</evidence>
<dbReference type="Pfam" id="PF04205">
    <property type="entry name" value="FMN_bind"/>
    <property type="match status" value="1"/>
</dbReference>
<dbReference type="EMBL" id="VSSQ01108680">
    <property type="protein sequence ID" value="MPN47288.1"/>
    <property type="molecule type" value="Genomic_DNA"/>
</dbReference>
<name>A0A645I7Q0_9ZZZZ</name>
<dbReference type="GO" id="GO:0016020">
    <property type="term" value="C:membrane"/>
    <property type="evidence" value="ECO:0007669"/>
    <property type="project" value="InterPro"/>
</dbReference>
<gene>
    <name evidence="2" type="primary">rsxG_40</name>
    <name evidence="2" type="ORF">SDC9_194890</name>
</gene>
<sequence>MVGYDFVTAAQGHRDLIKVRTAVDINGVVTGVELLEINDTPAYSDGAKAAGFLNQYIGKSGTIGVVTSDPGDNEVQALTGATRTTNGFTEAVNIALKLYESVAGGDNNG</sequence>
<dbReference type="InterPro" id="IPR007329">
    <property type="entry name" value="FMN-bd"/>
</dbReference>
<protein>
    <submittedName>
        <fullName evidence="2">Electron transport complex subunit RsxG</fullName>
    </submittedName>
</protein>
<reference evidence="2" key="1">
    <citation type="submission" date="2019-08" db="EMBL/GenBank/DDBJ databases">
        <authorList>
            <person name="Kucharzyk K."/>
            <person name="Murdoch R.W."/>
            <person name="Higgins S."/>
            <person name="Loffler F."/>
        </authorList>
    </citation>
    <scope>NUCLEOTIDE SEQUENCE</scope>
</reference>
<accession>A0A645I7Q0</accession>
<feature type="domain" description="FMN-binding" evidence="1">
    <location>
        <begin position="12"/>
        <end position="99"/>
    </location>
</feature>
<organism evidence="2">
    <name type="scientific">bioreactor metagenome</name>
    <dbReference type="NCBI Taxonomy" id="1076179"/>
    <lineage>
        <taxon>unclassified sequences</taxon>
        <taxon>metagenomes</taxon>
        <taxon>ecological metagenomes</taxon>
    </lineage>
</organism>
<dbReference type="GO" id="GO:0010181">
    <property type="term" value="F:FMN binding"/>
    <property type="evidence" value="ECO:0007669"/>
    <property type="project" value="InterPro"/>
</dbReference>